<dbReference type="SUPFAM" id="SSF49785">
    <property type="entry name" value="Galactose-binding domain-like"/>
    <property type="match status" value="1"/>
</dbReference>
<reference evidence="10" key="1">
    <citation type="journal article" date="2014" name="Int. J. Syst. Evol. Microbiol.">
        <title>Complete genome sequence of Corynebacterium casei LMG S-19264T (=DSM 44701T), isolated from a smear-ripened cheese.</title>
        <authorList>
            <consortium name="US DOE Joint Genome Institute (JGI-PGF)"/>
            <person name="Walter F."/>
            <person name="Albersmeier A."/>
            <person name="Kalinowski J."/>
            <person name="Ruckert C."/>
        </authorList>
    </citation>
    <scope>NUCLEOTIDE SEQUENCE</scope>
    <source>
        <strain evidence="10">CGMCC 4.7201</strain>
    </source>
</reference>
<sequence>MAVPAPYIEDIAPHSGLKAPRAAFASNAPAVLLDGVWRFRLSPTAADAEEADRGFEKDGYDDAEWDRLPVPAHWQMHGHGAPAYTNVRFPFPVDPPHVPDENPTGDYRHAFELPADWPQGAAVLRFDGVDSCFRVWLNGHELGHAKGSRLPAEFDVAAALRPGRNVLAVRVHQWSSASYIEDQDMWWLSGIFRSVTLLSRPAGGLDDFFVHADYDHLTGSGTLRVDAPEGTVLSVPELGLEAVDAAGPHVLESVEPWSAELPRCYDAELVRGPERVRLRLGFRTVRIEDGQLKVNGRRILLRGVNRHEWHPEHGRAVPLATMREDLLMMKRHNINAVRTSHYPPHPDFLGLCDELGLWVVDECDLETHGFTVVGWRGNPSDDPRWTDAFTDRMRRMVERDKNHPAVIMWSLGNEAGKGGNLRVMAEWAKGRDPGRPLHYEGDWDSSYVDVYSRMYASHEEVDAIGRREEPVTEDPAADEHRRSLPFVLCEYAHAMGAGPGGLTEYQELFERYERCQGGFVWEWIDHGIHRTAPDGSHWYAYGGDFGEVVHDGNFIADGLVLPDRTASPGLIEFKKVVEPVRIAPDPEDGTVRVTNLHDFRDTAHLVYPWAVVVDSGALETEDRAGHGGKPGPEPSDGFLGVPVLAPGESAVVPLPKTATGPGETWFTARAVLREDQPWAEAGHEIAWGQARLSALDSSVGSVGDSRGDSSVDSAPDRSARRALARPRDGDDGTLRIGPGVFHARTGALLRIGGVEVEGPRLDLWRAPTDNDRGHHGLSEDLGWRVVGLDRLRHRVVSVDRSDDAMVVRTRVAPPAHDHHYLVSYQWTGDEERLHLELSAEPVGEWSRTLPRFGVRLALPERFGTVEWFGDGPGEAYRDAGRAARVGLHRLSVDRMQTPYVFPQENGNRTRVRWARLTAPDRSGLRVDGGPLFDLAVRRWTSEDLEAAAHTHELRRRDRVYVNLDLAHQGIGSASCGPGVLPQHRLVPRPEMFRLSFSAR</sequence>
<keyword evidence="11" id="KW-1185">Reference proteome</keyword>
<proteinExistence type="inferred from homology"/>
<keyword evidence="5" id="KW-0378">Hydrolase</keyword>
<dbReference type="GO" id="GO:0005990">
    <property type="term" value="P:lactose catabolic process"/>
    <property type="evidence" value="ECO:0007669"/>
    <property type="project" value="TreeGrafter"/>
</dbReference>
<dbReference type="EMBL" id="BMMS01000027">
    <property type="protein sequence ID" value="GGO95803.1"/>
    <property type="molecule type" value="Genomic_DNA"/>
</dbReference>
<dbReference type="SUPFAM" id="SSF74650">
    <property type="entry name" value="Galactose mutarotase-like"/>
    <property type="match status" value="1"/>
</dbReference>
<evidence type="ECO:0000256" key="8">
    <source>
        <dbReference type="SAM" id="MobiDB-lite"/>
    </source>
</evidence>
<evidence type="ECO:0000256" key="5">
    <source>
        <dbReference type="ARBA" id="ARBA00022801"/>
    </source>
</evidence>
<dbReference type="PANTHER" id="PTHR46323:SF2">
    <property type="entry name" value="BETA-GALACTOSIDASE"/>
    <property type="match status" value="1"/>
</dbReference>
<evidence type="ECO:0000256" key="6">
    <source>
        <dbReference type="ARBA" id="ARBA00023295"/>
    </source>
</evidence>
<dbReference type="Proteomes" id="UP000641932">
    <property type="component" value="Unassembled WGS sequence"/>
</dbReference>
<dbReference type="Gene3D" id="2.70.98.10">
    <property type="match status" value="1"/>
</dbReference>
<dbReference type="PROSITE" id="PS00719">
    <property type="entry name" value="GLYCOSYL_HYDROL_F2_1"/>
    <property type="match status" value="1"/>
</dbReference>
<comment type="catalytic activity">
    <reaction evidence="1">
        <text>Hydrolysis of terminal non-reducing beta-D-galactose residues in beta-D-galactosides.</text>
        <dbReference type="EC" id="3.2.1.23"/>
    </reaction>
</comment>
<dbReference type="InterPro" id="IPR006101">
    <property type="entry name" value="Glyco_hydro_2"/>
</dbReference>
<dbReference type="SUPFAM" id="SSF51445">
    <property type="entry name" value="(Trans)glycosidases"/>
    <property type="match status" value="1"/>
</dbReference>
<dbReference type="PRINTS" id="PR00132">
    <property type="entry name" value="GLHYDRLASE2"/>
</dbReference>
<comment type="similarity">
    <text evidence="2">Belongs to the glycosyl hydrolase 2 family.</text>
</comment>
<dbReference type="GO" id="GO:0004565">
    <property type="term" value="F:beta-galactosidase activity"/>
    <property type="evidence" value="ECO:0007669"/>
    <property type="project" value="UniProtKB-EC"/>
</dbReference>
<dbReference type="SUPFAM" id="SSF49303">
    <property type="entry name" value="beta-Galactosidase/glucuronidase domain"/>
    <property type="match status" value="2"/>
</dbReference>
<dbReference type="Pfam" id="PF02837">
    <property type="entry name" value="Glyco_hydro_2_N"/>
    <property type="match status" value="1"/>
</dbReference>
<dbReference type="GO" id="GO:0030246">
    <property type="term" value="F:carbohydrate binding"/>
    <property type="evidence" value="ECO:0007669"/>
    <property type="project" value="InterPro"/>
</dbReference>
<evidence type="ECO:0000259" key="9">
    <source>
        <dbReference type="SMART" id="SM01038"/>
    </source>
</evidence>
<feature type="region of interest" description="Disordered" evidence="8">
    <location>
        <begin position="698"/>
        <end position="737"/>
    </location>
</feature>
<dbReference type="InterPro" id="IPR023230">
    <property type="entry name" value="Glyco_hydro_2_CS"/>
</dbReference>
<dbReference type="InterPro" id="IPR004199">
    <property type="entry name" value="B-gal_small/dom_5"/>
</dbReference>
<evidence type="ECO:0000313" key="11">
    <source>
        <dbReference type="Proteomes" id="UP000641932"/>
    </source>
</evidence>
<gene>
    <name evidence="10" type="primary">lacZ</name>
    <name evidence="10" type="ORF">GCM10012280_53810</name>
</gene>
<evidence type="ECO:0000313" key="10">
    <source>
        <dbReference type="EMBL" id="GGO95803.1"/>
    </source>
</evidence>
<dbReference type="RefSeq" id="WP_189134402.1">
    <property type="nucleotide sequence ID" value="NZ_BMMS01000027.1"/>
</dbReference>
<dbReference type="InterPro" id="IPR006104">
    <property type="entry name" value="Glyco_hydro_2_N"/>
</dbReference>
<dbReference type="InterPro" id="IPR014718">
    <property type="entry name" value="GH-type_carb-bd"/>
</dbReference>
<evidence type="ECO:0000256" key="3">
    <source>
        <dbReference type="ARBA" id="ARBA00012756"/>
    </source>
</evidence>
<dbReference type="InterPro" id="IPR036156">
    <property type="entry name" value="Beta-gal/glucu_dom_sf"/>
</dbReference>
<dbReference type="InterPro" id="IPR013783">
    <property type="entry name" value="Ig-like_fold"/>
</dbReference>
<dbReference type="InterPro" id="IPR011013">
    <property type="entry name" value="Gal_mutarotase_sf_dom"/>
</dbReference>
<keyword evidence="6" id="KW-0326">Glycosidase</keyword>
<protein>
    <recommendedName>
        <fullName evidence="4">Beta-galactosidase</fullName>
        <ecNumber evidence="3">3.2.1.23</ecNumber>
    </recommendedName>
    <alternativeName>
        <fullName evidence="7">Lactase</fullName>
    </alternativeName>
</protein>
<dbReference type="PROSITE" id="PS00608">
    <property type="entry name" value="GLYCOSYL_HYDROL_F2_2"/>
    <property type="match status" value="1"/>
</dbReference>
<evidence type="ECO:0000256" key="7">
    <source>
        <dbReference type="ARBA" id="ARBA00032230"/>
    </source>
</evidence>
<dbReference type="InterPro" id="IPR006103">
    <property type="entry name" value="Glyco_hydro_2_cat"/>
</dbReference>
<evidence type="ECO:0000256" key="1">
    <source>
        <dbReference type="ARBA" id="ARBA00001412"/>
    </source>
</evidence>
<dbReference type="GO" id="GO:0009341">
    <property type="term" value="C:beta-galactosidase complex"/>
    <property type="evidence" value="ECO:0007669"/>
    <property type="project" value="InterPro"/>
</dbReference>
<dbReference type="Gene3D" id="2.60.40.10">
    <property type="entry name" value="Immunoglobulins"/>
    <property type="match status" value="2"/>
</dbReference>
<dbReference type="InterPro" id="IPR032312">
    <property type="entry name" value="LacZ_4"/>
</dbReference>
<evidence type="ECO:0000256" key="4">
    <source>
        <dbReference type="ARBA" id="ARBA00013303"/>
    </source>
</evidence>
<feature type="compositionally biased region" description="Basic and acidic residues" evidence="8">
    <location>
        <begin position="705"/>
        <end position="733"/>
    </location>
</feature>
<dbReference type="EC" id="3.2.1.23" evidence="3"/>
<dbReference type="Pfam" id="PF16353">
    <property type="entry name" value="LacZ_4"/>
    <property type="match status" value="1"/>
</dbReference>
<dbReference type="Pfam" id="PF02836">
    <property type="entry name" value="Glyco_hydro_2_C"/>
    <property type="match status" value="1"/>
</dbReference>
<dbReference type="InterPro" id="IPR050347">
    <property type="entry name" value="Bact_Beta-galactosidase"/>
</dbReference>
<accession>A0A917ZV94</accession>
<dbReference type="PANTHER" id="PTHR46323">
    <property type="entry name" value="BETA-GALACTOSIDASE"/>
    <property type="match status" value="1"/>
</dbReference>
<evidence type="ECO:0000256" key="2">
    <source>
        <dbReference type="ARBA" id="ARBA00007401"/>
    </source>
</evidence>
<dbReference type="Gene3D" id="3.20.20.80">
    <property type="entry name" value="Glycosidases"/>
    <property type="match status" value="1"/>
</dbReference>
<dbReference type="InterPro" id="IPR008979">
    <property type="entry name" value="Galactose-bd-like_sf"/>
</dbReference>
<dbReference type="Pfam" id="PF02929">
    <property type="entry name" value="Bgal_small_N"/>
    <property type="match status" value="1"/>
</dbReference>
<dbReference type="SMART" id="SM01038">
    <property type="entry name" value="Bgal_small_N"/>
    <property type="match status" value="1"/>
</dbReference>
<name>A0A917ZV94_9ACTN</name>
<reference evidence="10" key="2">
    <citation type="submission" date="2020-09" db="EMBL/GenBank/DDBJ databases">
        <authorList>
            <person name="Sun Q."/>
            <person name="Zhou Y."/>
        </authorList>
    </citation>
    <scope>NUCLEOTIDE SEQUENCE</scope>
    <source>
        <strain evidence="10">CGMCC 4.7201</strain>
    </source>
</reference>
<dbReference type="InterPro" id="IPR017853">
    <property type="entry name" value="GH"/>
</dbReference>
<feature type="domain" description="Beta galactosidase small chain/" evidence="9">
    <location>
        <begin position="739"/>
        <end position="997"/>
    </location>
</feature>
<dbReference type="InterPro" id="IPR023232">
    <property type="entry name" value="Glyco_hydro_2_AS"/>
</dbReference>
<dbReference type="Gene3D" id="2.60.120.260">
    <property type="entry name" value="Galactose-binding domain-like"/>
    <property type="match status" value="1"/>
</dbReference>
<dbReference type="AlphaFoldDB" id="A0A917ZV94"/>
<comment type="caution">
    <text evidence="10">The sequence shown here is derived from an EMBL/GenBank/DDBJ whole genome shotgun (WGS) entry which is preliminary data.</text>
</comment>
<organism evidence="10 11">
    <name type="scientific">Wenjunlia tyrosinilytica</name>
    <dbReference type="NCBI Taxonomy" id="1544741"/>
    <lineage>
        <taxon>Bacteria</taxon>
        <taxon>Bacillati</taxon>
        <taxon>Actinomycetota</taxon>
        <taxon>Actinomycetes</taxon>
        <taxon>Kitasatosporales</taxon>
        <taxon>Streptomycetaceae</taxon>
        <taxon>Wenjunlia</taxon>
    </lineage>
</organism>